<proteinExistence type="predicted"/>
<reference evidence="1 2" key="1">
    <citation type="submission" date="2016-01" db="EMBL/GenBank/DDBJ databases">
        <title>Genome sequencing of Roseivirga seohaensis SW-152.</title>
        <authorList>
            <person name="Selvaratnam C."/>
            <person name="Thevarajoo S."/>
            <person name="Goh K.M."/>
            <person name="Ee R."/>
            <person name="Chan K.-G."/>
            <person name="Chong C.S."/>
        </authorList>
    </citation>
    <scope>NUCLEOTIDE SEQUENCE [LARGE SCALE GENOMIC DNA]</scope>
    <source>
        <strain evidence="1 2">SW-152</strain>
    </source>
</reference>
<protein>
    <submittedName>
        <fullName evidence="1">Uncharacterized protein</fullName>
    </submittedName>
</protein>
<evidence type="ECO:0000313" key="1">
    <source>
        <dbReference type="EMBL" id="KYG85515.1"/>
    </source>
</evidence>
<comment type="caution">
    <text evidence="1">The sequence shown here is derived from an EMBL/GenBank/DDBJ whole genome shotgun (WGS) entry which is preliminary data.</text>
</comment>
<dbReference type="AlphaFoldDB" id="A0A150Y3R8"/>
<dbReference type="RefSeq" id="WP_062299626.1">
    <property type="nucleotide sequence ID" value="NZ_LRPB01000002.1"/>
</dbReference>
<evidence type="ECO:0000313" key="2">
    <source>
        <dbReference type="Proteomes" id="UP000075663"/>
    </source>
</evidence>
<dbReference type="STRING" id="1914963.AWW67_14125"/>
<gene>
    <name evidence="1" type="ORF">AWW67_14125</name>
</gene>
<dbReference type="EMBL" id="LRPB01000002">
    <property type="protein sequence ID" value="KYG85515.1"/>
    <property type="molecule type" value="Genomic_DNA"/>
</dbReference>
<dbReference type="Proteomes" id="UP000075663">
    <property type="component" value="Unassembled WGS sequence"/>
</dbReference>
<organism evidence="1 2">
    <name type="scientific">Roseivirga seohaensis</name>
    <dbReference type="NCBI Taxonomy" id="1914963"/>
    <lineage>
        <taxon>Bacteria</taxon>
        <taxon>Pseudomonadati</taxon>
        <taxon>Bacteroidota</taxon>
        <taxon>Cytophagia</taxon>
        <taxon>Cytophagales</taxon>
        <taxon>Roseivirgaceae</taxon>
        <taxon>Roseivirga</taxon>
    </lineage>
</organism>
<accession>A0A150Y3R8</accession>
<sequence length="281" mass="32719">MIRVYLDWNLYSILKQPKLEPHLILNSFLQANSDKIQLVYSSSHLDDLSETSSGKRIELQKDLLHLSRMTNNICIVSYWGSEKVILDNRDPTEFFHSNLKNNSGFVLGFFEWLRKLVTNRYGQIRDGVIQPHLNIDVTKICNYKVLDLDKMIREAKLSDSLENFLKKGLELRGSRYDKLSYIDYYYTAYTALDLISFYPDSMKEKGNFENLKNDANHSAYGSLCHAFITNDNKCYNKSKFLFDYFGSKSTLIRTCKRKNIGKLKEELNNLLITGSKPNRLT</sequence>
<name>A0A150Y3R8_9BACT</name>